<protein>
    <submittedName>
        <fullName evidence="1">Uncharacterized protein</fullName>
    </submittedName>
</protein>
<dbReference type="AlphaFoldDB" id="A0AAU9LJ41"/>
<gene>
    <name evidence="1" type="ORF">LVIROSA_LOCUS3794</name>
</gene>
<name>A0AAU9LJ41_9ASTR</name>
<dbReference type="EMBL" id="CAKMRJ010000002">
    <property type="protein sequence ID" value="CAH1415988.1"/>
    <property type="molecule type" value="Genomic_DNA"/>
</dbReference>
<keyword evidence="2" id="KW-1185">Reference proteome</keyword>
<proteinExistence type="predicted"/>
<dbReference type="PANTHER" id="PTHR33018">
    <property type="entry name" value="OS10G0338966 PROTEIN-RELATED"/>
    <property type="match status" value="1"/>
</dbReference>
<comment type="caution">
    <text evidence="1">The sequence shown here is derived from an EMBL/GenBank/DDBJ whole genome shotgun (WGS) entry which is preliminary data.</text>
</comment>
<sequence>MLMLSFITAIANKLLRYTMDDQPQQPPQPQERKKRIATQLIDSQEPQEVDFDHFGLHYGDKQIKFANECGVLTRSMISINYRTWKKVPQGELEMLWLTIKRHWNIQNNKRRDDVLKICNTAWKCYKKRLIRDFMANGRDPIPIYPYLDPDTWKTFKKERSSKEFQVISEKARANAKFQKKCSTVRSTWVSGQTSSMGTRDCIRRVVGRVSIRIVQRWKVKYREENGSLNLEKIRRQQC</sequence>
<organism evidence="1 2">
    <name type="scientific">Lactuca virosa</name>
    <dbReference type="NCBI Taxonomy" id="75947"/>
    <lineage>
        <taxon>Eukaryota</taxon>
        <taxon>Viridiplantae</taxon>
        <taxon>Streptophyta</taxon>
        <taxon>Embryophyta</taxon>
        <taxon>Tracheophyta</taxon>
        <taxon>Spermatophyta</taxon>
        <taxon>Magnoliopsida</taxon>
        <taxon>eudicotyledons</taxon>
        <taxon>Gunneridae</taxon>
        <taxon>Pentapetalae</taxon>
        <taxon>asterids</taxon>
        <taxon>campanulids</taxon>
        <taxon>Asterales</taxon>
        <taxon>Asteraceae</taxon>
        <taxon>Cichorioideae</taxon>
        <taxon>Cichorieae</taxon>
        <taxon>Lactucinae</taxon>
        <taxon>Lactuca</taxon>
    </lineage>
</organism>
<reference evidence="1 2" key="1">
    <citation type="submission" date="2022-01" db="EMBL/GenBank/DDBJ databases">
        <authorList>
            <person name="Xiong W."/>
            <person name="Schranz E."/>
        </authorList>
    </citation>
    <scope>NUCLEOTIDE SEQUENCE [LARGE SCALE GENOMIC DNA]</scope>
</reference>
<dbReference type="Proteomes" id="UP001157418">
    <property type="component" value="Unassembled WGS sequence"/>
</dbReference>
<dbReference type="PANTHER" id="PTHR33018:SF37">
    <property type="entry name" value="TRANSPOSASE TNP1_EN_SPM-LIKE DOMAIN-CONTAINING PROTEIN"/>
    <property type="match status" value="1"/>
</dbReference>
<evidence type="ECO:0000313" key="2">
    <source>
        <dbReference type="Proteomes" id="UP001157418"/>
    </source>
</evidence>
<accession>A0AAU9LJ41</accession>
<evidence type="ECO:0000313" key="1">
    <source>
        <dbReference type="EMBL" id="CAH1415988.1"/>
    </source>
</evidence>